<reference evidence="1" key="1">
    <citation type="submission" date="2014-09" db="EMBL/GenBank/DDBJ databases">
        <authorList>
            <person name="Magalhaes I.L.F."/>
            <person name="Oliveira U."/>
            <person name="Santos F.R."/>
            <person name="Vidigal T.H.D.A."/>
            <person name="Brescovit A.D."/>
            <person name="Santos A.J."/>
        </authorList>
    </citation>
    <scope>NUCLEOTIDE SEQUENCE</scope>
    <source>
        <tissue evidence="1">Shoot tissue taken approximately 20 cm above the soil surface</tissue>
    </source>
</reference>
<dbReference type="AlphaFoldDB" id="A0A0A9AG77"/>
<proteinExistence type="predicted"/>
<evidence type="ECO:0000313" key="1">
    <source>
        <dbReference type="EMBL" id="JAD50669.1"/>
    </source>
</evidence>
<protein>
    <submittedName>
        <fullName evidence="1">Uncharacterized protein</fullName>
    </submittedName>
</protein>
<organism evidence="1">
    <name type="scientific">Arundo donax</name>
    <name type="common">Giant reed</name>
    <name type="synonym">Donax arundinaceus</name>
    <dbReference type="NCBI Taxonomy" id="35708"/>
    <lineage>
        <taxon>Eukaryota</taxon>
        <taxon>Viridiplantae</taxon>
        <taxon>Streptophyta</taxon>
        <taxon>Embryophyta</taxon>
        <taxon>Tracheophyta</taxon>
        <taxon>Spermatophyta</taxon>
        <taxon>Magnoliopsida</taxon>
        <taxon>Liliopsida</taxon>
        <taxon>Poales</taxon>
        <taxon>Poaceae</taxon>
        <taxon>PACMAD clade</taxon>
        <taxon>Arundinoideae</taxon>
        <taxon>Arundineae</taxon>
        <taxon>Arundo</taxon>
    </lineage>
</organism>
<sequence>MTTGKGKDLKTEGCILFSTAQPQHDRESHLIRLTTTS</sequence>
<accession>A0A0A9AG77</accession>
<reference evidence="1" key="2">
    <citation type="journal article" date="2015" name="Data Brief">
        <title>Shoot transcriptome of the giant reed, Arundo donax.</title>
        <authorList>
            <person name="Barrero R.A."/>
            <person name="Guerrero F.D."/>
            <person name="Moolhuijzen P."/>
            <person name="Goolsby J.A."/>
            <person name="Tidwell J."/>
            <person name="Bellgard S.E."/>
            <person name="Bellgard M.I."/>
        </authorList>
    </citation>
    <scope>NUCLEOTIDE SEQUENCE</scope>
    <source>
        <tissue evidence="1">Shoot tissue taken approximately 20 cm above the soil surface</tissue>
    </source>
</reference>
<dbReference type="EMBL" id="GBRH01247226">
    <property type="protein sequence ID" value="JAD50669.1"/>
    <property type="molecule type" value="Transcribed_RNA"/>
</dbReference>
<name>A0A0A9AG77_ARUDO</name>